<name>A0A1R2C5H5_9CILI</name>
<evidence type="ECO:0000259" key="7">
    <source>
        <dbReference type="PROSITE" id="PS51360"/>
    </source>
</evidence>
<sequence>MGPKKKQNSDTESGEEKEEIYLSEEERAYLKGLNEVEKEKFIDERYRKQMEKKERERLLSEASKSMNITRIDDKPHKRRESKVDSEGLPVKKAKIDYNAKAETEITLENIEKIRITRDQLAKWWNHLHFEKYVIGAFVRINIGAAKNKGGNIYLMCEVVDVITGDESYEIDGNKTRTNKLLLINFGKTKRKMKFDIVSNSQFTEDEFKRYMERLAKDEMKPITQNHVLNKIQDIETLKNYKYTREEIEQIVQKELKESLKKGKIEATAALELEKLRVQLEDLKNSAPEDMRQDERKDKIRNLEQLIKEVENAIQFDDKIVESDIVSRLNEKNRTKQLEIDTKRAEHRKKQKFLQKEEEVKPKISQYEQEQIKKKKLLSLHSMNLDIDTSVLMHIKQPNREFPLCVFPHPDYEPKNQDPPVKDSVTFEDWKKNYGVY</sequence>
<evidence type="ECO:0000256" key="5">
    <source>
        <dbReference type="SAM" id="Coils"/>
    </source>
</evidence>
<evidence type="ECO:0000313" key="8">
    <source>
        <dbReference type="EMBL" id="OMJ84263.1"/>
    </source>
</evidence>
<dbReference type="OrthoDB" id="166375at2759"/>
<dbReference type="SUPFAM" id="SSF159042">
    <property type="entry name" value="Plus3-like"/>
    <property type="match status" value="1"/>
</dbReference>
<dbReference type="InterPro" id="IPR004343">
    <property type="entry name" value="Plus-3_dom"/>
</dbReference>
<dbReference type="InterPro" id="IPR036128">
    <property type="entry name" value="Plus3-like_sf"/>
</dbReference>
<dbReference type="GO" id="GO:0003677">
    <property type="term" value="F:DNA binding"/>
    <property type="evidence" value="ECO:0007669"/>
    <property type="project" value="InterPro"/>
</dbReference>
<evidence type="ECO:0000256" key="6">
    <source>
        <dbReference type="SAM" id="MobiDB-lite"/>
    </source>
</evidence>
<dbReference type="SMART" id="SM00719">
    <property type="entry name" value="Plus3"/>
    <property type="match status" value="1"/>
</dbReference>
<feature type="region of interest" description="Disordered" evidence="6">
    <location>
        <begin position="1"/>
        <end position="20"/>
    </location>
</feature>
<dbReference type="Gene3D" id="3.90.70.200">
    <property type="entry name" value="Plus-3 domain"/>
    <property type="match status" value="1"/>
</dbReference>
<feature type="domain" description="Plus3" evidence="7">
    <location>
        <begin position="104"/>
        <end position="239"/>
    </location>
</feature>
<dbReference type="AlphaFoldDB" id="A0A1R2C5H5"/>
<reference evidence="8 9" key="1">
    <citation type="submission" date="2016-11" db="EMBL/GenBank/DDBJ databases">
        <title>The macronuclear genome of Stentor coeruleus: a giant cell with tiny introns.</title>
        <authorList>
            <person name="Slabodnick M."/>
            <person name="Ruby J.G."/>
            <person name="Reiff S.B."/>
            <person name="Swart E.C."/>
            <person name="Gosai S."/>
            <person name="Prabakaran S."/>
            <person name="Witkowska E."/>
            <person name="Larue G.E."/>
            <person name="Fisher S."/>
            <person name="Freeman R.M."/>
            <person name="Gunawardena J."/>
            <person name="Chu W."/>
            <person name="Stover N.A."/>
            <person name="Gregory B.D."/>
            <person name="Nowacki M."/>
            <person name="Derisi J."/>
            <person name="Roy S.W."/>
            <person name="Marshall W.F."/>
            <person name="Sood P."/>
        </authorList>
    </citation>
    <scope>NUCLEOTIDE SEQUENCE [LARGE SCALE GENOMIC DNA]</scope>
    <source>
        <strain evidence="8">WM001</strain>
    </source>
</reference>
<dbReference type="PANTHER" id="PTHR13115:SF8">
    <property type="entry name" value="RNA POLYMERASE-ASSOCIATED PROTEIN RTF1 HOMOLOG"/>
    <property type="match status" value="1"/>
</dbReference>
<comment type="subcellular location">
    <subcellularLocation>
        <location evidence="1">Nucleus</location>
    </subcellularLocation>
</comment>
<proteinExistence type="predicted"/>
<evidence type="ECO:0000256" key="4">
    <source>
        <dbReference type="ARBA" id="ARBA00023242"/>
    </source>
</evidence>
<comment type="caution">
    <text evidence="8">The sequence shown here is derived from an EMBL/GenBank/DDBJ whole genome shotgun (WGS) entry which is preliminary data.</text>
</comment>
<dbReference type="Pfam" id="PF03126">
    <property type="entry name" value="Plus-3"/>
    <property type="match status" value="1"/>
</dbReference>
<dbReference type="GO" id="GO:0016593">
    <property type="term" value="C:Cdc73/Paf1 complex"/>
    <property type="evidence" value="ECO:0007669"/>
    <property type="project" value="TreeGrafter"/>
</dbReference>
<evidence type="ECO:0000313" key="9">
    <source>
        <dbReference type="Proteomes" id="UP000187209"/>
    </source>
</evidence>
<dbReference type="GO" id="GO:1990269">
    <property type="term" value="F:RNA polymerase II C-terminal domain phosphoserine binding"/>
    <property type="evidence" value="ECO:0007669"/>
    <property type="project" value="TreeGrafter"/>
</dbReference>
<keyword evidence="9" id="KW-1185">Reference proteome</keyword>
<protein>
    <recommendedName>
        <fullName evidence="7">Plus3 domain-containing protein</fullName>
    </recommendedName>
</protein>
<accession>A0A1R2C5H5</accession>
<evidence type="ECO:0000256" key="1">
    <source>
        <dbReference type="ARBA" id="ARBA00004123"/>
    </source>
</evidence>
<keyword evidence="4" id="KW-0539">Nucleus</keyword>
<keyword evidence="5" id="KW-0175">Coiled coil</keyword>
<evidence type="ECO:0000256" key="2">
    <source>
        <dbReference type="ARBA" id="ARBA00023015"/>
    </source>
</evidence>
<organism evidence="8 9">
    <name type="scientific">Stentor coeruleus</name>
    <dbReference type="NCBI Taxonomy" id="5963"/>
    <lineage>
        <taxon>Eukaryota</taxon>
        <taxon>Sar</taxon>
        <taxon>Alveolata</taxon>
        <taxon>Ciliophora</taxon>
        <taxon>Postciliodesmatophora</taxon>
        <taxon>Heterotrichea</taxon>
        <taxon>Heterotrichida</taxon>
        <taxon>Stentoridae</taxon>
        <taxon>Stentor</taxon>
    </lineage>
</organism>
<gene>
    <name evidence="8" type="ORF">SteCoe_14686</name>
</gene>
<evidence type="ECO:0000256" key="3">
    <source>
        <dbReference type="ARBA" id="ARBA00023163"/>
    </source>
</evidence>
<keyword evidence="3" id="KW-0804">Transcription</keyword>
<dbReference type="EMBL" id="MPUH01000275">
    <property type="protein sequence ID" value="OMJ84263.1"/>
    <property type="molecule type" value="Genomic_DNA"/>
</dbReference>
<dbReference type="PANTHER" id="PTHR13115">
    <property type="entry name" value="RNA POLYMERASE-ASSOCIATED PROTEIN RTF1 HOMOLOG"/>
    <property type="match status" value="1"/>
</dbReference>
<feature type="coiled-coil region" evidence="5">
    <location>
        <begin position="265"/>
        <end position="345"/>
    </location>
</feature>
<keyword evidence="2" id="KW-0805">Transcription regulation</keyword>
<dbReference type="Proteomes" id="UP000187209">
    <property type="component" value="Unassembled WGS sequence"/>
</dbReference>
<dbReference type="PROSITE" id="PS51360">
    <property type="entry name" value="PLUS3"/>
    <property type="match status" value="1"/>
</dbReference>